<dbReference type="Gene3D" id="1.10.287.130">
    <property type="match status" value="1"/>
</dbReference>
<evidence type="ECO:0000256" key="1">
    <source>
        <dbReference type="ARBA" id="ARBA00000085"/>
    </source>
</evidence>
<evidence type="ECO:0000313" key="18">
    <source>
        <dbReference type="Proteomes" id="UP001185012"/>
    </source>
</evidence>
<evidence type="ECO:0000313" key="17">
    <source>
        <dbReference type="EMBL" id="MDR6224039.1"/>
    </source>
</evidence>
<dbReference type="CDD" id="cd00082">
    <property type="entry name" value="HisKA"/>
    <property type="match status" value="1"/>
</dbReference>
<dbReference type="PROSITE" id="PS50109">
    <property type="entry name" value="HIS_KIN"/>
    <property type="match status" value="1"/>
</dbReference>
<keyword evidence="7 14" id="KW-0812">Transmembrane</keyword>
<evidence type="ECO:0000259" key="15">
    <source>
        <dbReference type="PROSITE" id="PS50109"/>
    </source>
</evidence>
<keyword evidence="13 14" id="KW-0472">Membrane</keyword>
<feature type="domain" description="HAMP" evidence="16">
    <location>
        <begin position="186"/>
        <end position="238"/>
    </location>
</feature>
<protein>
    <recommendedName>
        <fullName evidence="3">histidine kinase</fullName>
        <ecNumber evidence="3">2.7.13.3</ecNumber>
    </recommendedName>
</protein>
<dbReference type="SUPFAM" id="SSF158472">
    <property type="entry name" value="HAMP domain-like"/>
    <property type="match status" value="1"/>
</dbReference>
<dbReference type="InterPro" id="IPR005467">
    <property type="entry name" value="His_kinase_dom"/>
</dbReference>
<sequence length="472" mass="53390">MRSNRIVFKLGGTIMLLFIMVLLPLGFVFNQIVSGFYYGQVREDIDHLSARYAQSIAESPDPMTIHMVEMMARFSEVKLYIVDDRGTIKARSNVLGLPKNAVSDQELSALSRGESIKKIDQDPASGNRFLVSGHPIFRGQDFYGGVYVLSSIDRIDQSLQIVRNLLILSGMGVFFLALGLTWVLSRKLSDPLIQMKRATRQIAKGDLSARVKVPSEDEIGALAQAINDMALDLQQTRTTQKEFFANVSHELRTPITYLEGYAKVLKEGLYQSEEEKEQYLEIIRHESKRLTRLVQDLSDLSKMESGQLELHFEWIDLAEVVQNAVRKTKFKAEEKDLELHVQIPDDLPAVYADGFRMEQIFINLLDNAIRYTETGSIGVQLNVDRDQVTIHIKDTGIGIPEEELPYLFERFYRVDKSRSRQYGGSGLGLAIVKQLVDLHGGRIEVSSQMGKGTRVTIILSFRHHPGGEEKHT</sequence>
<evidence type="ECO:0000256" key="12">
    <source>
        <dbReference type="ARBA" id="ARBA00023012"/>
    </source>
</evidence>
<keyword evidence="11 14" id="KW-1133">Transmembrane helix</keyword>
<evidence type="ECO:0000256" key="8">
    <source>
        <dbReference type="ARBA" id="ARBA00022741"/>
    </source>
</evidence>
<evidence type="ECO:0000256" key="7">
    <source>
        <dbReference type="ARBA" id="ARBA00022692"/>
    </source>
</evidence>
<keyword evidence="6" id="KW-0808">Transferase</keyword>
<evidence type="ECO:0000256" key="3">
    <source>
        <dbReference type="ARBA" id="ARBA00012438"/>
    </source>
</evidence>
<evidence type="ECO:0000259" key="16">
    <source>
        <dbReference type="PROSITE" id="PS50885"/>
    </source>
</evidence>
<dbReference type="Proteomes" id="UP001185012">
    <property type="component" value="Unassembled WGS sequence"/>
</dbReference>
<evidence type="ECO:0000256" key="13">
    <source>
        <dbReference type="ARBA" id="ARBA00023136"/>
    </source>
</evidence>
<dbReference type="InterPro" id="IPR036890">
    <property type="entry name" value="HATPase_C_sf"/>
</dbReference>
<dbReference type="PANTHER" id="PTHR45528">
    <property type="entry name" value="SENSOR HISTIDINE KINASE CPXA"/>
    <property type="match status" value="1"/>
</dbReference>
<dbReference type="PROSITE" id="PS50885">
    <property type="entry name" value="HAMP"/>
    <property type="match status" value="1"/>
</dbReference>
<accession>A0ABU1IJ63</accession>
<proteinExistence type="predicted"/>
<keyword evidence="12" id="KW-0902">Two-component regulatory system</keyword>
<organism evidence="17 18">
    <name type="scientific">Desmospora profundinema</name>
    <dbReference type="NCBI Taxonomy" id="1571184"/>
    <lineage>
        <taxon>Bacteria</taxon>
        <taxon>Bacillati</taxon>
        <taxon>Bacillota</taxon>
        <taxon>Bacilli</taxon>
        <taxon>Bacillales</taxon>
        <taxon>Thermoactinomycetaceae</taxon>
        <taxon>Desmospora</taxon>
    </lineage>
</organism>
<feature type="domain" description="Histidine kinase" evidence="15">
    <location>
        <begin position="246"/>
        <end position="463"/>
    </location>
</feature>
<dbReference type="InterPro" id="IPR003661">
    <property type="entry name" value="HisK_dim/P_dom"/>
</dbReference>
<dbReference type="InterPro" id="IPR050398">
    <property type="entry name" value="HssS/ArlS-like"/>
</dbReference>
<dbReference type="SMART" id="SM00304">
    <property type="entry name" value="HAMP"/>
    <property type="match status" value="1"/>
</dbReference>
<evidence type="ECO:0000256" key="14">
    <source>
        <dbReference type="SAM" id="Phobius"/>
    </source>
</evidence>
<dbReference type="SMART" id="SM00388">
    <property type="entry name" value="HisKA"/>
    <property type="match status" value="1"/>
</dbReference>
<evidence type="ECO:0000256" key="10">
    <source>
        <dbReference type="ARBA" id="ARBA00022840"/>
    </source>
</evidence>
<dbReference type="EMBL" id="JAVDQG010000001">
    <property type="protein sequence ID" value="MDR6224039.1"/>
    <property type="molecule type" value="Genomic_DNA"/>
</dbReference>
<evidence type="ECO:0000256" key="2">
    <source>
        <dbReference type="ARBA" id="ARBA00004651"/>
    </source>
</evidence>
<dbReference type="CDD" id="cd16922">
    <property type="entry name" value="HATPase_EvgS-ArcB-TorS-like"/>
    <property type="match status" value="1"/>
</dbReference>
<evidence type="ECO:0000256" key="9">
    <source>
        <dbReference type="ARBA" id="ARBA00022777"/>
    </source>
</evidence>
<dbReference type="InterPro" id="IPR036097">
    <property type="entry name" value="HisK_dim/P_sf"/>
</dbReference>
<dbReference type="EC" id="2.7.13.3" evidence="3"/>
<dbReference type="Pfam" id="PF02518">
    <property type="entry name" value="HATPase_c"/>
    <property type="match status" value="1"/>
</dbReference>
<dbReference type="CDD" id="cd06225">
    <property type="entry name" value="HAMP"/>
    <property type="match status" value="1"/>
</dbReference>
<evidence type="ECO:0000256" key="4">
    <source>
        <dbReference type="ARBA" id="ARBA00022475"/>
    </source>
</evidence>
<dbReference type="Gene3D" id="6.10.340.10">
    <property type="match status" value="1"/>
</dbReference>
<comment type="catalytic activity">
    <reaction evidence="1">
        <text>ATP + protein L-histidine = ADP + protein N-phospho-L-histidine.</text>
        <dbReference type="EC" id="2.7.13.3"/>
    </reaction>
</comment>
<reference evidence="17 18" key="1">
    <citation type="submission" date="2023-07" db="EMBL/GenBank/DDBJ databases">
        <title>Genomic Encyclopedia of Type Strains, Phase IV (KMG-IV): sequencing the most valuable type-strain genomes for metagenomic binning, comparative biology and taxonomic classification.</title>
        <authorList>
            <person name="Goeker M."/>
        </authorList>
    </citation>
    <scope>NUCLEOTIDE SEQUENCE [LARGE SCALE GENOMIC DNA]</scope>
    <source>
        <strain evidence="17 18">DSM 45903</strain>
    </source>
</reference>
<dbReference type="GO" id="GO:0016301">
    <property type="term" value="F:kinase activity"/>
    <property type="evidence" value="ECO:0007669"/>
    <property type="project" value="UniProtKB-KW"/>
</dbReference>
<keyword evidence="10" id="KW-0067">ATP-binding</keyword>
<dbReference type="SUPFAM" id="SSF55874">
    <property type="entry name" value="ATPase domain of HSP90 chaperone/DNA topoisomerase II/histidine kinase"/>
    <property type="match status" value="1"/>
</dbReference>
<dbReference type="InterPro" id="IPR004358">
    <property type="entry name" value="Sig_transdc_His_kin-like_C"/>
</dbReference>
<comment type="caution">
    <text evidence="17">The sequence shown here is derived from an EMBL/GenBank/DDBJ whole genome shotgun (WGS) entry which is preliminary data.</text>
</comment>
<dbReference type="InterPro" id="IPR003594">
    <property type="entry name" value="HATPase_dom"/>
</dbReference>
<dbReference type="InterPro" id="IPR003660">
    <property type="entry name" value="HAMP_dom"/>
</dbReference>
<dbReference type="SMART" id="SM00387">
    <property type="entry name" value="HATPase_c"/>
    <property type="match status" value="1"/>
</dbReference>
<keyword evidence="8" id="KW-0547">Nucleotide-binding</keyword>
<keyword evidence="4" id="KW-1003">Cell membrane</keyword>
<gene>
    <name evidence="17" type="ORF">JOE21_000027</name>
</gene>
<dbReference type="RefSeq" id="WP_309860748.1">
    <property type="nucleotide sequence ID" value="NZ_JAVDQG010000001.1"/>
</dbReference>
<keyword evidence="9 17" id="KW-0418">Kinase</keyword>
<dbReference type="PANTHER" id="PTHR45528:SF1">
    <property type="entry name" value="SENSOR HISTIDINE KINASE CPXA"/>
    <property type="match status" value="1"/>
</dbReference>
<dbReference type="Gene3D" id="3.30.565.10">
    <property type="entry name" value="Histidine kinase-like ATPase, C-terminal domain"/>
    <property type="match status" value="1"/>
</dbReference>
<name>A0ABU1IJ63_9BACL</name>
<dbReference type="Pfam" id="PF00512">
    <property type="entry name" value="HisKA"/>
    <property type="match status" value="1"/>
</dbReference>
<feature type="transmembrane region" description="Helical" evidence="14">
    <location>
        <begin position="164"/>
        <end position="184"/>
    </location>
</feature>
<comment type="subcellular location">
    <subcellularLocation>
        <location evidence="2">Cell membrane</location>
        <topology evidence="2">Multi-pass membrane protein</topology>
    </subcellularLocation>
</comment>
<keyword evidence="5" id="KW-0597">Phosphoprotein</keyword>
<evidence type="ECO:0000256" key="11">
    <source>
        <dbReference type="ARBA" id="ARBA00022989"/>
    </source>
</evidence>
<feature type="transmembrane region" description="Helical" evidence="14">
    <location>
        <begin position="6"/>
        <end position="29"/>
    </location>
</feature>
<dbReference type="PRINTS" id="PR00344">
    <property type="entry name" value="BCTRLSENSOR"/>
</dbReference>
<dbReference type="Pfam" id="PF00672">
    <property type="entry name" value="HAMP"/>
    <property type="match status" value="1"/>
</dbReference>
<keyword evidence="18" id="KW-1185">Reference proteome</keyword>
<dbReference type="SUPFAM" id="SSF47384">
    <property type="entry name" value="Homodimeric domain of signal transducing histidine kinase"/>
    <property type="match status" value="1"/>
</dbReference>
<evidence type="ECO:0000256" key="6">
    <source>
        <dbReference type="ARBA" id="ARBA00022679"/>
    </source>
</evidence>
<evidence type="ECO:0000256" key="5">
    <source>
        <dbReference type="ARBA" id="ARBA00022553"/>
    </source>
</evidence>